<accession>G4CQ38</accession>
<gene>
    <name evidence="1" type="ORF">HMPREF9370_1198</name>
</gene>
<dbReference type="Proteomes" id="UP000005336">
    <property type="component" value="Unassembled WGS sequence"/>
</dbReference>
<dbReference type="AlphaFoldDB" id="G4CQ38"/>
<comment type="caution">
    <text evidence="1">The sequence shown here is derived from an EMBL/GenBank/DDBJ whole genome shotgun (WGS) entry which is preliminary data.</text>
</comment>
<evidence type="ECO:0000313" key="1">
    <source>
        <dbReference type="EMBL" id="EGZ47158.1"/>
    </source>
</evidence>
<dbReference type="EMBL" id="AGAZ01000042">
    <property type="protein sequence ID" value="EGZ47158.1"/>
    <property type="molecule type" value="Genomic_DNA"/>
</dbReference>
<sequence>MSAVTFQTGIVFNIYYNFLFKESVLYILTSTRFPQITERKQHKS</sequence>
<dbReference type="STRING" id="1030841.HMPREF9370_1198"/>
<evidence type="ECO:0000313" key="2">
    <source>
        <dbReference type="Proteomes" id="UP000005336"/>
    </source>
</evidence>
<dbReference type="HOGENOM" id="CLU_3219135_0_0_4"/>
<name>G4CQ38_9NEIS</name>
<proteinExistence type="predicted"/>
<reference evidence="1 2" key="1">
    <citation type="submission" date="2011-06" db="EMBL/GenBank/DDBJ databases">
        <authorList>
            <person name="Muzny D."/>
            <person name="Qin X."/>
            <person name="Deng J."/>
            <person name="Jiang H."/>
            <person name="Liu Y."/>
            <person name="Qu J."/>
            <person name="Song X.-Z."/>
            <person name="Zhang L."/>
            <person name="Thornton R."/>
            <person name="Coyle M."/>
            <person name="Francisco L."/>
            <person name="Jackson L."/>
            <person name="Javaid M."/>
            <person name="Korchina V."/>
            <person name="Kovar C."/>
            <person name="Mata R."/>
            <person name="Mathew T."/>
            <person name="Ngo R."/>
            <person name="Nguyen L."/>
            <person name="Nguyen N."/>
            <person name="Okwuonu G."/>
            <person name="Ongeri F."/>
            <person name="Pham C."/>
            <person name="Simmons D."/>
            <person name="Wilczek-Boney K."/>
            <person name="Hale W."/>
            <person name="Jakkamsetti A."/>
            <person name="Pham P."/>
            <person name="Ruth R."/>
            <person name="San Lucas F."/>
            <person name="Warren J."/>
            <person name="Zhang J."/>
            <person name="Zhao Z."/>
            <person name="Zhou C."/>
            <person name="Zhu D."/>
            <person name="Lee S."/>
            <person name="Bess C."/>
            <person name="Blankenburg K."/>
            <person name="Forbes L."/>
            <person name="Fu Q."/>
            <person name="Gubbala S."/>
            <person name="Hirani K."/>
            <person name="Jayaseelan J.C."/>
            <person name="Lara F."/>
            <person name="Munidasa M."/>
            <person name="Palculict T."/>
            <person name="Patil S."/>
            <person name="Pu L.-L."/>
            <person name="Saada N."/>
            <person name="Tang L."/>
            <person name="Weissenberger G."/>
            <person name="Zhu Y."/>
            <person name="Hemphill L."/>
            <person name="Shang Y."/>
            <person name="Youmans B."/>
            <person name="Ayvaz T."/>
            <person name="Ross M."/>
            <person name="Santibanez J."/>
            <person name="Aqrawi P."/>
            <person name="Gross S."/>
            <person name="Joshi V."/>
            <person name="Fowler G."/>
            <person name="Nazareth L."/>
            <person name="Reid J."/>
            <person name="Worley K."/>
            <person name="Petrosino J."/>
            <person name="Highlander S."/>
            <person name="Gibbs R."/>
        </authorList>
    </citation>
    <scope>NUCLEOTIDE SEQUENCE [LARGE SCALE GENOMIC DNA]</scope>
    <source>
        <strain evidence="1 2">9715</strain>
    </source>
</reference>
<keyword evidence="2" id="KW-1185">Reference proteome</keyword>
<dbReference type="PATRIC" id="fig|1030841.3.peg.1176"/>
<protein>
    <submittedName>
        <fullName evidence="1">Uncharacterized protein</fullName>
    </submittedName>
</protein>
<organism evidence="1 2">
    <name type="scientific">Neisseria wadsworthii 9715</name>
    <dbReference type="NCBI Taxonomy" id="1030841"/>
    <lineage>
        <taxon>Bacteria</taxon>
        <taxon>Pseudomonadati</taxon>
        <taxon>Pseudomonadota</taxon>
        <taxon>Betaproteobacteria</taxon>
        <taxon>Neisseriales</taxon>
        <taxon>Neisseriaceae</taxon>
        <taxon>Neisseria</taxon>
    </lineage>
</organism>